<keyword evidence="9" id="KW-1185">Reference proteome</keyword>
<reference evidence="8 9" key="1">
    <citation type="submission" date="2017-03" db="EMBL/GenBank/DDBJ databases">
        <authorList>
            <person name="Afonso C.L."/>
            <person name="Miller P.J."/>
            <person name="Scott M.A."/>
            <person name="Spackman E."/>
            <person name="Goraichik I."/>
            <person name="Dimitrov K.M."/>
            <person name="Suarez D.L."/>
            <person name="Swayne D.E."/>
        </authorList>
    </citation>
    <scope>NUCLEOTIDE SEQUENCE [LARGE SCALE GENOMIC DNA]</scope>
    <source>
        <strain evidence="8 9">CECT 7023</strain>
    </source>
</reference>
<evidence type="ECO:0000259" key="7">
    <source>
        <dbReference type="Pfam" id="PF09335"/>
    </source>
</evidence>
<dbReference type="Proteomes" id="UP000193900">
    <property type="component" value="Unassembled WGS sequence"/>
</dbReference>
<organism evidence="8 9">
    <name type="scientific">Roseisalinus antarcticus</name>
    <dbReference type="NCBI Taxonomy" id="254357"/>
    <lineage>
        <taxon>Bacteria</taxon>
        <taxon>Pseudomonadati</taxon>
        <taxon>Pseudomonadota</taxon>
        <taxon>Alphaproteobacteria</taxon>
        <taxon>Rhodobacterales</taxon>
        <taxon>Roseobacteraceae</taxon>
        <taxon>Roseisalinus</taxon>
    </lineage>
</organism>
<feature type="transmembrane region" description="Helical" evidence="6">
    <location>
        <begin position="131"/>
        <end position="152"/>
    </location>
</feature>
<dbReference type="RefSeq" id="WP_159458429.1">
    <property type="nucleotide sequence ID" value="NZ_FWFZ01000002.1"/>
</dbReference>
<evidence type="ECO:0000256" key="5">
    <source>
        <dbReference type="ARBA" id="ARBA00023136"/>
    </source>
</evidence>
<sequence>MSAGDRWKFVALVTAMLAAILVPFALWGDQLESFALRLIDGADPAAMAGVVVGALALDVVLPLPSSVIATASGAVLGLWPGALAGWAGLTLGCVGGYLLGRLGNAALVARIVKPAAQARAEEAFARSGPGLLLLARAVPVLAEASVVTAGALRMPFGPFLATTTLANLVIALAYAAIGALAASAQMGWIVLATLGLPGVAWLLMRRNDTERTAGLQ</sequence>
<keyword evidence="4 6" id="KW-1133">Transmembrane helix</keyword>
<dbReference type="PANTHER" id="PTHR42709:SF6">
    <property type="entry name" value="UNDECAPRENYL PHOSPHATE TRANSPORTER A"/>
    <property type="match status" value="1"/>
</dbReference>
<feature type="transmembrane region" description="Helical" evidence="6">
    <location>
        <begin position="159"/>
        <end position="180"/>
    </location>
</feature>
<dbReference type="EMBL" id="FWFZ01000002">
    <property type="protein sequence ID" value="SLN22840.1"/>
    <property type="molecule type" value="Genomic_DNA"/>
</dbReference>
<evidence type="ECO:0000313" key="8">
    <source>
        <dbReference type="EMBL" id="SLN22840.1"/>
    </source>
</evidence>
<evidence type="ECO:0000256" key="3">
    <source>
        <dbReference type="ARBA" id="ARBA00022692"/>
    </source>
</evidence>
<feature type="domain" description="VTT" evidence="7">
    <location>
        <begin position="63"/>
        <end position="179"/>
    </location>
</feature>
<evidence type="ECO:0000313" key="9">
    <source>
        <dbReference type="Proteomes" id="UP000193900"/>
    </source>
</evidence>
<proteinExistence type="predicted"/>
<dbReference type="GO" id="GO:0005886">
    <property type="term" value="C:plasma membrane"/>
    <property type="evidence" value="ECO:0007669"/>
    <property type="project" value="UniProtKB-SubCell"/>
</dbReference>
<dbReference type="PANTHER" id="PTHR42709">
    <property type="entry name" value="ALKALINE PHOSPHATASE LIKE PROTEIN"/>
    <property type="match status" value="1"/>
</dbReference>
<keyword evidence="2" id="KW-1003">Cell membrane</keyword>
<evidence type="ECO:0000256" key="1">
    <source>
        <dbReference type="ARBA" id="ARBA00004651"/>
    </source>
</evidence>
<keyword evidence="3 6" id="KW-0812">Transmembrane</keyword>
<dbReference type="InterPro" id="IPR051311">
    <property type="entry name" value="DedA_domain"/>
</dbReference>
<feature type="transmembrane region" description="Helical" evidence="6">
    <location>
        <begin position="186"/>
        <end position="204"/>
    </location>
</feature>
<dbReference type="Pfam" id="PF09335">
    <property type="entry name" value="VTT_dom"/>
    <property type="match status" value="1"/>
</dbReference>
<comment type="subcellular location">
    <subcellularLocation>
        <location evidence="1">Cell membrane</location>
        <topology evidence="1">Multi-pass membrane protein</topology>
    </subcellularLocation>
</comment>
<protein>
    <submittedName>
        <fullName evidence="8">SNARE associated Golgi protein</fullName>
    </submittedName>
</protein>
<dbReference type="AlphaFoldDB" id="A0A1Y5RQH1"/>
<evidence type="ECO:0000256" key="6">
    <source>
        <dbReference type="SAM" id="Phobius"/>
    </source>
</evidence>
<feature type="transmembrane region" description="Helical" evidence="6">
    <location>
        <begin position="75"/>
        <end position="99"/>
    </location>
</feature>
<dbReference type="InterPro" id="IPR032816">
    <property type="entry name" value="VTT_dom"/>
</dbReference>
<evidence type="ECO:0000256" key="2">
    <source>
        <dbReference type="ARBA" id="ARBA00022475"/>
    </source>
</evidence>
<gene>
    <name evidence="8" type="ORF">ROA7023_00667</name>
</gene>
<feature type="transmembrane region" description="Helical" evidence="6">
    <location>
        <begin position="7"/>
        <end position="26"/>
    </location>
</feature>
<feature type="transmembrane region" description="Helical" evidence="6">
    <location>
        <begin position="46"/>
        <end position="63"/>
    </location>
</feature>
<accession>A0A1Y5RQH1</accession>
<name>A0A1Y5RQH1_9RHOB</name>
<keyword evidence="5 6" id="KW-0472">Membrane</keyword>
<evidence type="ECO:0000256" key="4">
    <source>
        <dbReference type="ARBA" id="ARBA00022989"/>
    </source>
</evidence>